<keyword evidence="2" id="KW-1185">Reference proteome</keyword>
<dbReference type="Proteomes" id="UP000014174">
    <property type="component" value="Unassembled WGS sequence"/>
</dbReference>
<dbReference type="OrthoDB" id="983143at2"/>
<dbReference type="InterPro" id="IPR008969">
    <property type="entry name" value="CarboxyPept-like_regulatory"/>
</dbReference>
<sequence>MDSINRFIKISFFTIISVFCVQLLFAQNTVVKGTVIDAKTKETLPFVSVTIPGTRLGSSTDADGNFNVQLSGNYKTISFTYVGYTSQVRNITPGIPQTIKVLLKADANVLSEVVVKSGRRKKYRNKDNPAVELIEKVIANKDNNRVRGYNFAEYQKYEKLSFALSDLSDKFKEKKLFKNYQFLFKNQDSTAIGGQTILPLYMEEKLSEVYYKKNPSQTKTKILATKKVDFDPKYIDQQGVSAYMNRMYQDIDIYENNVFVVSNQFLSPIANSAPNFYLYYITDTVVVDNQKLIELSYAPRNKGDMLFQGKLYISQDGKFAVKQALVTVHKNINLNFIRDFESTLDFSQNEKGQYYLSKNTLQINFGISKTKGSGVFGERTVSFKNYVIDKPIPDSIFNGPAEEVVKSADVHTEAFWKDNRHEALAASEQGIYHNIDSLQNMSSFKRTAEIATLLIAGYKSFGPVEIGPANTFYSFNPVEGFRLRFGGRTTTQLSKRYYFEGYGAYGFKDEKWKYFLSSTYSLNNKSIYQFPQNYIRASFQRDTKIPGQELQFVQEDNFLLSFKRGENDQWLYNDVFRVDYIKEYENHFSYTLGFRKWNQSPAGSLLYNSIQNNIVTTHNDLNTSELSLELRWAPNEKFYQSKIYRTPVPGPNPVFTARYTAGIKGLLQGEYNYHNLLGNVYKRFYLSQLGYTDVTVEGGYIFGQVPFPLLDIHRANQTYSYQLNSYNLMNFLEFVSDHYASLNIDHSFNGFFLNKVPLIKKLKLREVVTFKGLYGGLRNENNPSIHNELYSFPTNENAVSSTYTLDKSPYIEGSVGLSNIFKVLRIDLVKRFNYLDHPEVSEWGIRTRFKLDF</sequence>
<dbReference type="InterPro" id="IPR043741">
    <property type="entry name" value="DUF5686"/>
</dbReference>
<evidence type="ECO:0000313" key="2">
    <source>
        <dbReference type="Proteomes" id="UP000014174"/>
    </source>
</evidence>
<dbReference type="Gene3D" id="2.60.40.1120">
    <property type="entry name" value="Carboxypeptidase-like, regulatory domain"/>
    <property type="match status" value="1"/>
</dbReference>
<organism evidence="1 2">
    <name type="scientific">Arcticibacter svalbardensis MN12-7</name>
    <dbReference type="NCBI Taxonomy" id="1150600"/>
    <lineage>
        <taxon>Bacteria</taxon>
        <taxon>Pseudomonadati</taxon>
        <taxon>Bacteroidota</taxon>
        <taxon>Sphingobacteriia</taxon>
        <taxon>Sphingobacteriales</taxon>
        <taxon>Sphingobacteriaceae</taxon>
        <taxon>Arcticibacter</taxon>
    </lineage>
</organism>
<dbReference type="Pfam" id="PF18939">
    <property type="entry name" value="DUF5686"/>
    <property type="match status" value="1"/>
</dbReference>
<dbReference type="EMBL" id="AQPN01000141">
    <property type="protein sequence ID" value="EOR92865.1"/>
    <property type="molecule type" value="Genomic_DNA"/>
</dbReference>
<dbReference type="RefSeq" id="WP_016197173.1">
    <property type="nucleotide sequence ID" value="NZ_AQPN01000141.1"/>
</dbReference>
<evidence type="ECO:0000313" key="1">
    <source>
        <dbReference type="EMBL" id="EOR92865.1"/>
    </source>
</evidence>
<dbReference type="AlphaFoldDB" id="R9GMU5"/>
<reference evidence="1 2" key="1">
    <citation type="journal article" date="2013" name="Genome Announc.">
        <title>Draft Genome Sequence of Arcticibacter svalbardensis Strain MN12-7T, a Member of the Family Sphingobacteriaceae Isolated from an Arctic Soil Sample.</title>
        <authorList>
            <person name="Shivaji S."/>
            <person name="Ara S."/>
            <person name="Prasad S."/>
            <person name="Manasa B.P."/>
            <person name="Begum Z."/>
            <person name="Singh A."/>
            <person name="Kumar Pinnaka A."/>
        </authorList>
    </citation>
    <scope>NUCLEOTIDE SEQUENCE [LARGE SCALE GENOMIC DNA]</scope>
    <source>
        <strain evidence="1 2">MN12-7</strain>
    </source>
</reference>
<dbReference type="STRING" id="1150600.ADIARSV_3953"/>
<evidence type="ECO:0008006" key="3">
    <source>
        <dbReference type="Google" id="ProtNLM"/>
    </source>
</evidence>
<name>R9GMU5_9SPHI</name>
<proteinExistence type="predicted"/>
<accession>R9GMU5</accession>
<dbReference type="SUPFAM" id="SSF49464">
    <property type="entry name" value="Carboxypeptidase regulatory domain-like"/>
    <property type="match status" value="1"/>
</dbReference>
<protein>
    <recommendedName>
        <fullName evidence="3">TonB-dependent receptor</fullName>
    </recommendedName>
</protein>
<dbReference type="PATRIC" id="fig|1150600.3.peg.3915"/>
<comment type="caution">
    <text evidence="1">The sequence shown here is derived from an EMBL/GenBank/DDBJ whole genome shotgun (WGS) entry which is preliminary data.</text>
</comment>
<gene>
    <name evidence="1" type="ORF">ADIARSV_3953</name>
</gene>
<dbReference type="Pfam" id="PF13715">
    <property type="entry name" value="CarbopepD_reg_2"/>
    <property type="match status" value="1"/>
</dbReference>
<dbReference type="eggNOG" id="COG4775">
    <property type="taxonomic scope" value="Bacteria"/>
</dbReference>